<sequence>MATRKPFTGTEGRRRTALFFAGSFYLFLFVKILRAYRAYNQREVVEVDQQKQVNRVRGIDLPPHRKPRHHPVRPDSVFRGFQFESNLTMSSDNKPYCESKDRFRRLPLKLNQRVVYLSGKMGHNNGFQTDIQNREIEAIEKLHWLRNASDTIFLYEVPEHWRNHEPYKQHTQFLKDPTHASSTGGGWWFWKPPLILDALKQLSPNDVLVYSDYDQTTWWPALADFIDHILKNPEIDWALPRWQGGTERRYTKRDVFEAYCGTPTSILDKTLHNGKLGSIYFSSNAARVIQFVEEWQRATEDYEAISDTESLVPNEPSFAEHRRDQSLLNLMHKCWFTSDEAKYVQAPHPCGWLYGKGLIDFYFITLPSLKTSEELTLLHHRRQRFWASHNRTFEKATDQG</sequence>
<protein>
    <submittedName>
        <fullName evidence="2">Uncharacterized protein</fullName>
    </submittedName>
</protein>
<proteinExistence type="predicted"/>
<keyword evidence="1" id="KW-0472">Membrane</keyword>
<accession>A0A8J9T3S8</accession>
<dbReference type="AlphaFoldDB" id="A0A8J9T3S8"/>
<keyword evidence="1" id="KW-0812">Transmembrane</keyword>
<organism evidence="2">
    <name type="scientific">Phaeodactylum tricornutum</name>
    <name type="common">Diatom</name>
    <dbReference type="NCBI Taxonomy" id="2850"/>
    <lineage>
        <taxon>Eukaryota</taxon>
        <taxon>Sar</taxon>
        <taxon>Stramenopiles</taxon>
        <taxon>Ochrophyta</taxon>
        <taxon>Bacillariophyta</taxon>
        <taxon>Bacillariophyceae</taxon>
        <taxon>Bacillariophycidae</taxon>
        <taxon>Naviculales</taxon>
        <taxon>Phaeodactylaceae</taxon>
        <taxon>Phaeodactylum</taxon>
    </lineage>
</organism>
<gene>
    <name evidence="2" type="ORF">PTTT1_LOCUS42942</name>
</gene>
<evidence type="ECO:0000313" key="2">
    <source>
        <dbReference type="EMBL" id="CAG9289847.1"/>
    </source>
</evidence>
<feature type="transmembrane region" description="Helical" evidence="1">
    <location>
        <begin position="16"/>
        <end position="33"/>
    </location>
</feature>
<dbReference type="EMBL" id="OU594946">
    <property type="protein sequence ID" value="CAG9289847.1"/>
    <property type="molecule type" value="Genomic_DNA"/>
</dbReference>
<evidence type="ECO:0000256" key="1">
    <source>
        <dbReference type="SAM" id="Phobius"/>
    </source>
</evidence>
<reference evidence="2" key="1">
    <citation type="submission" date="2022-02" db="EMBL/GenBank/DDBJ databases">
        <authorList>
            <person name="Giguere J D."/>
        </authorList>
    </citation>
    <scope>NUCLEOTIDE SEQUENCE</scope>
    <source>
        <strain evidence="2">CCAP 1055/1</strain>
    </source>
</reference>
<keyword evidence="1" id="KW-1133">Transmembrane helix</keyword>
<dbReference type="Proteomes" id="UP000836788">
    <property type="component" value="Chromosome 5"/>
</dbReference>
<name>A0A8J9T3S8_PHATR</name>